<protein>
    <submittedName>
        <fullName evidence="6">Fungal-specific transcription factor domain-containing protein</fullName>
    </submittedName>
</protein>
<feature type="domain" description="Zn(2)-C6 fungal-type" evidence="4">
    <location>
        <begin position="23"/>
        <end position="77"/>
    </location>
</feature>
<dbReference type="InterPro" id="IPR007219">
    <property type="entry name" value="XnlR_reg_dom"/>
</dbReference>
<dbReference type="PANTHER" id="PTHR46910:SF38">
    <property type="entry name" value="ZN(2)-C6 FUNGAL-TYPE DOMAIN-CONTAINING PROTEIN"/>
    <property type="match status" value="1"/>
</dbReference>
<evidence type="ECO:0000259" key="5">
    <source>
        <dbReference type="SMART" id="SM00906"/>
    </source>
</evidence>
<dbReference type="CDD" id="cd00067">
    <property type="entry name" value="GAL4"/>
    <property type="match status" value="1"/>
</dbReference>
<organism evidence="6 7">
    <name type="scientific">Armillaria borealis</name>
    <dbReference type="NCBI Taxonomy" id="47425"/>
    <lineage>
        <taxon>Eukaryota</taxon>
        <taxon>Fungi</taxon>
        <taxon>Dikarya</taxon>
        <taxon>Basidiomycota</taxon>
        <taxon>Agaricomycotina</taxon>
        <taxon>Agaricomycetes</taxon>
        <taxon>Agaricomycetidae</taxon>
        <taxon>Agaricales</taxon>
        <taxon>Marasmiineae</taxon>
        <taxon>Physalacriaceae</taxon>
        <taxon>Armillaria</taxon>
    </lineage>
</organism>
<dbReference type="Pfam" id="PF04082">
    <property type="entry name" value="Fungal_trans"/>
    <property type="match status" value="1"/>
</dbReference>
<feature type="compositionally biased region" description="Low complexity" evidence="3">
    <location>
        <begin position="654"/>
        <end position="664"/>
    </location>
</feature>
<feature type="region of interest" description="Disordered" evidence="3">
    <location>
        <begin position="653"/>
        <end position="702"/>
    </location>
</feature>
<keyword evidence="7" id="KW-1185">Reference proteome</keyword>
<feature type="compositionally biased region" description="Low complexity" evidence="3">
    <location>
        <begin position="680"/>
        <end position="690"/>
    </location>
</feature>
<dbReference type="SUPFAM" id="SSF57701">
    <property type="entry name" value="Zn2/Cys6 DNA-binding domain"/>
    <property type="match status" value="1"/>
</dbReference>
<dbReference type="Proteomes" id="UP001175226">
    <property type="component" value="Unassembled WGS sequence"/>
</dbReference>
<dbReference type="PANTHER" id="PTHR46910">
    <property type="entry name" value="TRANSCRIPTION FACTOR PDR1"/>
    <property type="match status" value="1"/>
</dbReference>
<evidence type="ECO:0000256" key="1">
    <source>
        <dbReference type="ARBA" id="ARBA00022723"/>
    </source>
</evidence>
<accession>A0AA39IWU7</accession>
<dbReference type="CDD" id="cd12148">
    <property type="entry name" value="fungal_TF_MHR"/>
    <property type="match status" value="1"/>
</dbReference>
<dbReference type="EMBL" id="JAUEPT010000103">
    <property type="protein sequence ID" value="KAK0431962.1"/>
    <property type="molecule type" value="Genomic_DNA"/>
</dbReference>
<evidence type="ECO:0000256" key="2">
    <source>
        <dbReference type="ARBA" id="ARBA00023242"/>
    </source>
</evidence>
<evidence type="ECO:0000256" key="3">
    <source>
        <dbReference type="SAM" id="MobiDB-lite"/>
    </source>
</evidence>
<dbReference type="GO" id="GO:0008270">
    <property type="term" value="F:zinc ion binding"/>
    <property type="evidence" value="ECO:0007669"/>
    <property type="project" value="InterPro"/>
</dbReference>
<name>A0AA39IWU7_9AGAR</name>
<dbReference type="AlphaFoldDB" id="A0AA39IWU7"/>
<dbReference type="InterPro" id="IPR036864">
    <property type="entry name" value="Zn2-C6_fun-type_DNA-bd_sf"/>
</dbReference>
<proteinExistence type="predicted"/>
<feature type="domain" description="Xylanolytic transcriptional activator regulatory" evidence="5">
    <location>
        <begin position="359"/>
        <end position="432"/>
    </location>
</feature>
<reference evidence="6" key="1">
    <citation type="submission" date="2023-06" db="EMBL/GenBank/DDBJ databases">
        <authorList>
            <consortium name="Lawrence Berkeley National Laboratory"/>
            <person name="Ahrendt S."/>
            <person name="Sahu N."/>
            <person name="Indic B."/>
            <person name="Wong-Bajracharya J."/>
            <person name="Merenyi Z."/>
            <person name="Ke H.-M."/>
            <person name="Monk M."/>
            <person name="Kocsube S."/>
            <person name="Drula E."/>
            <person name="Lipzen A."/>
            <person name="Balint B."/>
            <person name="Henrissat B."/>
            <person name="Andreopoulos B."/>
            <person name="Martin F.M."/>
            <person name="Harder C.B."/>
            <person name="Rigling D."/>
            <person name="Ford K.L."/>
            <person name="Foster G.D."/>
            <person name="Pangilinan J."/>
            <person name="Papanicolaou A."/>
            <person name="Barry K."/>
            <person name="LaButti K."/>
            <person name="Viragh M."/>
            <person name="Koriabine M."/>
            <person name="Yan M."/>
            <person name="Riley R."/>
            <person name="Champramary S."/>
            <person name="Plett K.L."/>
            <person name="Tsai I.J."/>
            <person name="Slot J."/>
            <person name="Sipos G."/>
            <person name="Plett J."/>
            <person name="Nagy L.G."/>
            <person name="Grigoriev I.V."/>
        </authorList>
    </citation>
    <scope>NUCLEOTIDE SEQUENCE</scope>
    <source>
        <strain evidence="6">FPL87.14</strain>
    </source>
</reference>
<comment type="caution">
    <text evidence="6">The sequence shown here is derived from an EMBL/GenBank/DDBJ whole genome shotgun (WGS) entry which is preliminary data.</text>
</comment>
<evidence type="ECO:0000313" key="6">
    <source>
        <dbReference type="EMBL" id="KAK0431962.1"/>
    </source>
</evidence>
<dbReference type="GO" id="GO:0000981">
    <property type="term" value="F:DNA-binding transcription factor activity, RNA polymerase II-specific"/>
    <property type="evidence" value="ECO:0007669"/>
    <property type="project" value="InterPro"/>
</dbReference>
<dbReference type="InterPro" id="IPR050987">
    <property type="entry name" value="AtrR-like"/>
</dbReference>
<dbReference type="SMART" id="SM00066">
    <property type="entry name" value="GAL4"/>
    <property type="match status" value="1"/>
</dbReference>
<keyword evidence="2" id="KW-0539">Nucleus</keyword>
<gene>
    <name evidence="6" type="ORF">EV421DRAFT_2040934</name>
</gene>
<evidence type="ECO:0000313" key="7">
    <source>
        <dbReference type="Proteomes" id="UP001175226"/>
    </source>
</evidence>
<sequence>MADDSGRDVGGAKLTTNGGNKKRRVQRACDLCRRKKSACFNHFLDAMQCTMTDERCSICVAANVSCTYLEEAKKKGPSKKFVGLLKSSKSPAHCVSIRYVHELEVKVQKMEKLLHTMLPEEELETFLDDDSNWKHCDDLPRRCGTVEDFTTDIEHKYLIEPEHVFLEQTSELFKDETLGFRFLGKSSGVHLIQSAVDLKYGVGEQDHFVFHHHRPEFWQTSQWKLGQPDHFVTGAGFTFPPDDLLWSLVDIYFERVNILVPLLHRPTFERLIGEKHHFKDHMVGSLLLLVCAVSSRYSDDPRVLLEGEESKQSSGWKWVHQVMDTRNCKPLVGSPSLYDLQVLCLFAEFLLGSSVPQLSWTIVGIGIRLAQDAGGHRRKANNAPNTVEAEMWKRAFWSLIYMDRLISSLTGRSLALGDEEIDIDLPTECDDEYWEAADPAQAFKQPAGKPSVISYFNCCLKLSRLLTFCLRTIYSIKKSRVMLGFLNPNWESEVVADLDSALNKWIDTIPAHLRWDPNRANLVHFNQSASLYMFYYHLQKLIHRPFITTPQDSKFRFPSLAICTNAARASSHVADMQRRRAGVVPLTGLLAFDAGIILLFNIWGGKRTGLSLDPYKEMDDVHKCMKVLRSLDSRWQFAGKLWDIMYELASVGDLPLPNNTPSPSNKRERDEDEDEERTSGESSGYSSEHYSLPDGPQDVSNFDWPVEQPAPVQNFGLDVPMESLHLQAVPLPMNSTELGRGNPTGMPTATEATYYYDGSDLFAAGSSQQIPEGMWTNDHRTMAMWNSVPNTFEMDDWDTYLTSFNDLSHRNYQ</sequence>
<dbReference type="InterPro" id="IPR001138">
    <property type="entry name" value="Zn2Cys6_DnaBD"/>
</dbReference>
<keyword evidence="1" id="KW-0479">Metal-binding</keyword>
<dbReference type="SMART" id="SM00906">
    <property type="entry name" value="Fungal_trans"/>
    <property type="match status" value="1"/>
</dbReference>
<evidence type="ECO:0000259" key="4">
    <source>
        <dbReference type="SMART" id="SM00066"/>
    </source>
</evidence>
<dbReference type="GO" id="GO:0006351">
    <property type="term" value="P:DNA-templated transcription"/>
    <property type="evidence" value="ECO:0007669"/>
    <property type="project" value="InterPro"/>
</dbReference>
<dbReference type="GO" id="GO:0003677">
    <property type="term" value="F:DNA binding"/>
    <property type="evidence" value="ECO:0007669"/>
    <property type="project" value="InterPro"/>
</dbReference>
<dbReference type="Gene3D" id="4.10.240.10">
    <property type="entry name" value="Zn(2)-C6 fungal-type DNA-binding domain"/>
    <property type="match status" value="1"/>
</dbReference>